<keyword evidence="1" id="KW-1015">Disulfide bond</keyword>
<dbReference type="Gene3D" id="2.40.10.10">
    <property type="entry name" value="Trypsin-like serine proteases"/>
    <property type="match status" value="1"/>
</dbReference>
<dbReference type="GO" id="GO:0004252">
    <property type="term" value="F:serine-type endopeptidase activity"/>
    <property type="evidence" value="ECO:0007669"/>
    <property type="project" value="InterPro"/>
</dbReference>
<name>A0A2G9QHR4_AQUCT</name>
<dbReference type="InterPro" id="IPR043504">
    <property type="entry name" value="Peptidase_S1_PA_chymotrypsin"/>
</dbReference>
<dbReference type="EMBL" id="KZ001284">
    <property type="protein sequence ID" value="PIO15130.1"/>
    <property type="molecule type" value="Genomic_DNA"/>
</dbReference>
<sequence>MPGLILPEYVQPACLPALGQQITDGKICTVTGWGNTQYYGQQSDILQEASVPIISGTVCNQPEYYDNQITGK</sequence>
<keyword evidence="4" id="KW-1185">Reference proteome</keyword>
<proteinExistence type="predicted"/>
<dbReference type="InterPro" id="IPR001254">
    <property type="entry name" value="Trypsin_dom"/>
</dbReference>
<feature type="non-terminal residue" evidence="3">
    <location>
        <position position="72"/>
    </location>
</feature>
<dbReference type="Proteomes" id="UP000228934">
    <property type="component" value="Unassembled WGS sequence"/>
</dbReference>
<gene>
    <name evidence="3" type="ORF">AB205_0176730</name>
</gene>
<dbReference type="GO" id="GO:0006508">
    <property type="term" value="P:proteolysis"/>
    <property type="evidence" value="ECO:0007669"/>
    <property type="project" value="InterPro"/>
</dbReference>
<dbReference type="AlphaFoldDB" id="A0A2G9QHR4"/>
<dbReference type="PANTHER" id="PTHR24252:SF7">
    <property type="entry name" value="HYALIN"/>
    <property type="match status" value="1"/>
</dbReference>
<dbReference type="SUPFAM" id="SSF50494">
    <property type="entry name" value="Trypsin-like serine proteases"/>
    <property type="match status" value="1"/>
</dbReference>
<dbReference type="InterPro" id="IPR009003">
    <property type="entry name" value="Peptidase_S1_PA"/>
</dbReference>
<evidence type="ECO:0000259" key="2">
    <source>
        <dbReference type="Pfam" id="PF00089"/>
    </source>
</evidence>
<protein>
    <recommendedName>
        <fullName evidence="2">Peptidase S1 domain-containing protein</fullName>
    </recommendedName>
</protein>
<evidence type="ECO:0000256" key="1">
    <source>
        <dbReference type="ARBA" id="ARBA00023157"/>
    </source>
</evidence>
<organism evidence="3 4">
    <name type="scientific">Aquarana catesbeiana</name>
    <name type="common">American bullfrog</name>
    <name type="synonym">Rana catesbeiana</name>
    <dbReference type="NCBI Taxonomy" id="8400"/>
    <lineage>
        <taxon>Eukaryota</taxon>
        <taxon>Metazoa</taxon>
        <taxon>Chordata</taxon>
        <taxon>Craniata</taxon>
        <taxon>Vertebrata</taxon>
        <taxon>Euteleostomi</taxon>
        <taxon>Amphibia</taxon>
        <taxon>Batrachia</taxon>
        <taxon>Anura</taxon>
        <taxon>Neobatrachia</taxon>
        <taxon>Ranoidea</taxon>
        <taxon>Ranidae</taxon>
        <taxon>Aquarana</taxon>
    </lineage>
</organism>
<dbReference type="OrthoDB" id="5979691at2759"/>
<dbReference type="PANTHER" id="PTHR24252">
    <property type="entry name" value="ACROSIN-RELATED"/>
    <property type="match status" value="1"/>
</dbReference>
<dbReference type="Pfam" id="PF00089">
    <property type="entry name" value="Trypsin"/>
    <property type="match status" value="1"/>
</dbReference>
<accession>A0A2G9QHR4</accession>
<reference evidence="4" key="1">
    <citation type="journal article" date="2017" name="Nat. Commun.">
        <title>The North American bullfrog draft genome provides insight into hormonal regulation of long noncoding RNA.</title>
        <authorList>
            <person name="Hammond S.A."/>
            <person name="Warren R.L."/>
            <person name="Vandervalk B.P."/>
            <person name="Kucuk E."/>
            <person name="Khan H."/>
            <person name="Gibb E.A."/>
            <person name="Pandoh P."/>
            <person name="Kirk H."/>
            <person name="Zhao Y."/>
            <person name="Jones M."/>
            <person name="Mungall A.J."/>
            <person name="Coope R."/>
            <person name="Pleasance S."/>
            <person name="Moore R.A."/>
            <person name="Holt R.A."/>
            <person name="Round J.M."/>
            <person name="Ohora S."/>
            <person name="Walle B.V."/>
            <person name="Veldhoen N."/>
            <person name="Helbing C.C."/>
            <person name="Birol I."/>
        </authorList>
    </citation>
    <scope>NUCLEOTIDE SEQUENCE [LARGE SCALE GENOMIC DNA]</scope>
</reference>
<evidence type="ECO:0000313" key="3">
    <source>
        <dbReference type="EMBL" id="PIO15130.1"/>
    </source>
</evidence>
<evidence type="ECO:0000313" key="4">
    <source>
        <dbReference type="Proteomes" id="UP000228934"/>
    </source>
</evidence>
<feature type="domain" description="Peptidase S1" evidence="2">
    <location>
        <begin position="7"/>
        <end position="69"/>
    </location>
</feature>